<dbReference type="SUPFAM" id="SSF53474">
    <property type="entry name" value="alpha/beta-Hydrolases"/>
    <property type="match status" value="1"/>
</dbReference>
<dbReference type="STRING" id="290340.AAur_1999"/>
<evidence type="ECO:0000313" key="4">
    <source>
        <dbReference type="Proteomes" id="UP000000637"/>
    </source>
</evidence>
<dbReference type="Pfam" id="PF00501">
    <property type="entry name" value="AMP-binding"/>
    <property type="match status" value="1"/>
</dbReference>
<organism evidence="3 4">
    <name type="scientific">Paenarthrobacter aurescens (strain TC1)</name>
    <dbReference type="NCBI Taxonomy" id="290340"/>
    <lineage>
        <taxon>Bacteria</taxon>
        <taxon>Bacillati</taxon>
        <taxon>Actinomycetota</taxon>
        <taxon>Actinomycetes</taxon>
        <taxon>Micrococcales</taxon>
        <taxon>Micrococcaceae</taxon>
        <taxon>Paenarthrobacter</taxon>
    </lineage>
</organism>
<dbReference type="KEGG" id="aau:AAur_1999"/>
<dbReference type="Gene3D" id="3.40.50.1820">
    <property type="entry name" value="alpha/beta hydrolase"/>
    <property type="match status" value="1"/>
</dbReference>
<accession>A1R682</accession>
<keyword evidence="4" id="KW-1185">Reference proteome</keyword>
<dbReference type="Proteomes" id="UP000000637">
    <property type="component" value="Chromosome"/>
</dbReference>
<dbReference type="HOGENOM" id="CLU_303997_0_0_11"/>
<dbReference type="SUPFAM" id="SSF56801">
    <property type="entry name" value="Acetyl-CoA synthetase-like"/>
    <property type="match status" value="1"/>
</dbReference>
<dbReference type="InterPro" id="IPR020845">
    <property type="entry name" value="AMP-binding_CS"/>
</dbReference>
<evidence type="ECO:0000313" key="3">
    <source>
        <dbReference type="EMBL" id="ABM06285.1"/>
    </source>
</evidence>
<dbReference type="Gene3D" id="3.40.50.12780">
    <property type="entry name" value="N-terminal domain of ligase-like"/>
    <property type="match status" value="1"/>
</dbReference>
<proteinExistence type="predicted"/>
<dbReference type="PROSITE" id="PS00455">
    <property type="entry name" value="AMP_BINDING"/>
    <property type="match status" value="1"/>
</dbReference>
<dbReference type="PANTHER" id="PTHR43767:SF1">
    <property type="entry name" value="NONRIBOSOMAL PEPTIDE SYNTHASE PES1 (EUROFUNG)-RELATED"/>
    <property type="match status" value="1"/>
</dbReference>
<dbReference type="InterPro" id="IPR000073">
    <property type="entry name" value="AB_hydrolase_1"/>
</dbReference>
<dbReference type="InterPro" id="IPR029058">
    <property type="entry name" value="AB_hydrolase_fold"/>
</dbReference>
<dbReference type="InterPro" id="IPR000873">
    <property type="entry name" value="AMP-dep_synth/lig_dom"/>
</dbReference>
<evidence type="ECO:0000259" key="2">
    <source>
        <dbReference type="Pfam" id="PF00561"/>
    </source>
</evidence>
<dbReference type="PANTHER" id="PTHR43767">
    <property type="entry name" value="LONG-CHAIN-FATTY-ACID--COA LIGASE"/>
    <property type="match status" value="1"/>
</dbReference>
<reference evidence="3 4" key="1">
    <citation type="journal article" date="2006" name="PLoS Genet.">
        <title>Secrets of soil survival revealed by the genome sequence of Arthrobacter aurescens TC1.</title>
        <authorList>
            <person name="Mongodin E.F."/>
            <person name="Shapir N."/>
            <person name="Daugherty S.C."/>
            <person name="DeBoy R.T."/>
            <person name="Emerson J.B."/>
            <person name="Shvartzbeyn A."/>
            <person name="Radune D."/>
            <person name="Vamathevan J."/>
            <person name="Riggs F."/>
            <person name="Grinberg V."/>
            <person name="Khouri H."/>
            <person name="Wackett L.P."/>
            <person name="Nelson K.E."/>
            <person name="Sadowsky M.J."/>
        </authorList>
    </citation>
    <scope>NUCLEOTIDE SEQUENCE [LARGE SCALE GENOMIC DNA]</scope>
    <source>
        <strain evidence="3 4">TC1</strain>
    </source>
</reference>
<dbReference type="ESTHER" id="artat-a1r682">
    <property type="family name" value="Haloalkane_dehalogenase-HLD1"/>
</dbReference>
<dbReference type="InterPro" id="IPR050237">
    <property type="entry name" value="ATP-dep_AMP-bd_enzyme"/>
</dbReference>
<dbReference type="GO" id="GO:0016787">
    <property type="term" value="F:hydrolase activity"/>
    <property type="evidence" value="ECO:0007669"/>
    <property type="project" value="UniProtKB-KW"/>
</dbReference>
<feature type="domain" description="AB hydrolase-1" evidence="2">
    <location>
        <begin position="69"/>
        <end position="310"/>
    </location>
</feature>
<dbReference type="AlphaFoldDB" id="A1R682"/>
<dbReference type="InterPro" id="IPR042099">
    <property type="entry name" value="ANL_N_sf"/>
</dbReference>
<feature type="domain" description="AMP-dependent synthetase/ligase" evidence="1">
    <location>
        <begin position="385"/>
        <end position="767"/>
    </location>
</feature>
<dbReference type="Pfam" id="PF00561">
    <property type="entry name" value="Abhydrolase_1"/>
    <property type="match status" value="1"/>
</dbReference>
<protein>
    <submittedName>
        <fullName evidence="3">Hydrolase/AMP-binding domain protein</fullName>
    </submittedName>
</protein>
<sequence>MHGRGLRPERWNGGNRLVAANWPGVDPEWSRTLRVRSTSEVDAPGVLRRWHVLDNGAQLSRRGLTPIGTLLCVHGNPTWSYLWRTLVRAGSDPAHPWRVVAVDQLDMGYSERTGTFRRLADRINDLGDLTDALGLEGPVVTVGHDWGGVISSGWALEHPQQVTAVVLTNTAVHHPSDSPLPAALRLALHPAVHRWGTTTSDAFLRVTHSLANPPLPADVGKAFMAPYRGAARRTGVGNFVADIPADPSHPSFPALTRVAEGLRGLKVPALMLWGPTDPIFSDRYLKDLIARLPHADVHRFEGAGHLVGEDRDIATPVFDWLAVHGAKIGGDDSPVAAAPASRHLIQDTEEEKPAFRPLWDSLSELAAGPAKEDIAVAEMASDGSVSHSLSWQQLDRNILDMAEGLRESGVGHGTRVSLMVPPGTDLTVALYACLKLGAVVVVADAGLGTKGMSRAVKGATADFLIGIDKALAAASVLGWPGQRISVKDLPAARRRILGVETSLAALARNGATIRDARRLRNGDELPMDSVDPSAPAAVLFTSGSTGPAKGVLYTHRQLAAMRDTVAATFGIHSGSRLVAGFAPFALLGPALGAVSVTPAMDVTAPRTLTAGALADAVAAIEASVVFASPAALRNVIDTRGDLSRTGLIALENVELLLSAGAPVPEPLLAQVQQLMPGASLHTPYGMTEALPVTDISLEDIRAADADADAGTIAGAGNGVCVGKPVHGARVAVIPLAANGTAPGPNRVTDAGVTGEILISAPHVKEAYDRLWLTQRESASLAGWHRTGDVGHFDAAGRLWVEGRLSHVVTAPGAVVTPVGAEQSIERLDRVRMAAITGVGPSGTQAVVAVVETVPPVPKAGPADPQLAGHVRRAASQAGVEVNAVLVVPTQPTDIRHNAKIDRTRLARWASQVLAGGRPGKP</sequence>
<dbReference type="eggNOG" id="COG0318">
    <property type="taxonomic scope" value="Bacteria"/>
</dbReference>
<dbReference type="eggNOG" id="COG2267">
    <property type="taxonomic scope" value="Bacteria"/>
</dbReference>
<gene>
    <name evidence="3" type="ordered locus">AAur_1999</name>
</gene>
<dbReference type="PRINTS" id="PR00412">
    <property type="entry name" value="EPOXHYDRLASE"/>
</dbReference>
<evidence type="ECO:0000259" key="1">
    <source>
        <dbReference type="Pfam" id="PF00501"/>
    </source>
</evidence>
<dbReference type="InterPro" id="IPR000639">
    <property type="entry name" value="Epox_hydrolase-like"/>
</dbReference>
<dbReference type="SMR" id="A1R682"/>
<name>A1R682_PAEAT</name>
<dbReference type="EMBL" id="CP000474">
    <property type="protein sequence ID" value="ABM06285.1"/>
    <property type="molecule type" value="Genomic_DNA"/>
</dbReference>
<keyword evidence="3" id="KW-0378">Hydrolase</keyword>